<name>I3EDX5_NEMP3</name>
<dbReference type="EMBL" id="GL870882">
    <property type="protein sequence ID" value="EIJ87422.1"/>
    <property type="molecule type" value="Genomic_DNA"/>
</dbReference>
<gene>
    <name evidence="1" type="ORF">NEQG_02303</name>
</gene>
<dbReference type="OrthoDB" id="1093at2759"/>
<dbReference type="GO" id="GO:0006511">
    <property type="term" value="P:ubiquitin-dependent protein catabolic process"/>
    <property type="evidence" value="ECO:0007669"/>
    <property type="project" value="TreeGrafter"/>
</dbReference>
<dbReference type="HOGENOM" id="CLU_657366_0_0_1"/>
<dbReference type="GO" id="GO:0005829">
    <property type="term" value="C:cytosol"/>
    <property type="evidence" value="ECO:0007669"/>
    <property type="project" value="TreeGrafter"/>
</dbReference>
<evidence type="ECO:0008006" key="3">
    <source>
        <dbReference type="Google" id="ProtNLM"/>
    </source>
</evidence>
<evidence type="ECO:0000313" key="1">
    <source>
        <dbReference type="EMBL" id="EIJ87422.1"/>
    </source>
</evidence>
<dbReference type="Proteomes" id="UP000002872">
    <property type="component" value="Unassembled WGS sequence"/>
</dbReference>
<dbReference type="VEuPathDB" id="MicrosporidiaDB:NEQG_02303"/>
<keyword evidence="2" id="KW-1185">Reference proteome</keyword>
<sequence length="411" mass="47441">MFNTLQSLAEKGLFHQLSITLLSNINTITNDTLCNIYDDIILPNYYNINTDTFINISILVSKKLNTQSSINILYNTLNILNNEYNTHSSISNSKYSTHSIISNNNSTEHNDNSATNDSTEMVNNPILYINRLNNSNSVIFNGNIRILLEISLNYIQIDQLQQARIILYECKEMEIESKESLRILHLGLGLLNYKSKNFTISYKNLVEYLKLLNMEKKKEIENEKITEIIETVVRAGIYSDEIYSFTELIKICSTITESNSDDKNLSEIKNNEKFDKTKNIENISIKLITALENDDPMESERISKAFDEEIVELVKRKAVIIRLLNYFFKNQERTVILKKISDDLSLPLELVQECILQILGTGLMKGNINGISGEFSYTWIGYKYLTEEEIKSIRMVVREMRARVDSVRQEI</sequence>
<dbReference type="GO" id="GO:0005198">
    <property type="term" value="F:structural molecule activity"/>
    <property type="evidence" value="ECO:0007669"/>
    <property type="project" value="TreeGrafter"/>
</dbReference>
<dbReference type="GO" id="GO:0005634">
    <property type="term" value="C:nucleus"/>
    <property type="evidence" value="ECO:0007669"/>
    <property type="project" value="TreeGrafter"/>
</dbReference>
<dbReference type="OMA" id="YECKEME"/>
<protein>
    <recommendedName>
        <fullName evidence="3">PCI domain-containing protein</fullName>
    </recommendedName>
</protein>
<dbReference type="PANTHER" id="PTHR10539">
    <property type="entry name" value="26S PROTEASOME NON-ATPASE REGULATORY SUBUNIT 13"/>
    <property type="match status" value="1"/>
</dbReference>
<evidence type="ECO:0000313" key="2">
    <source>
        <dbReference type="Proteomes" id="UP000002872"/>
    </source>
</evidence>
<dbReference type="PANTHER" id="PTHR10539:SF0">
    <property type="entry name" value="26S PROTEASOME NON-ATPASE REGULATORY SUBUNIT 13"/>
    <property type="match status" value="1"/>
</dbReference>
<dbReference type="InParanoid" id="I3EDX5"/>
<dbReference type="InterPro" id="IPR035298">
    <property type="entry name" value="PSMD13"/>
</dbReference>
<reference evidence="1" key="1">
    <citation type="submission" date="2011-01" db="EMBL/GenBank/DDBJ databases">
        <title>The Genome Sequence of Nematocida parisii strain ERTm3.</title>
        <authorList>
            <consortium name="The Broad Institute Genome Sequencing Platform"/>
            <consortium name="The Broad Institute Genome Sequencing Center for Infectious Disease"/>
            <person name="Cuomo C."/>
            <person name="Troemel E."/>
            <person name="Young S.K."/>
            <person name="Zeng Q."/>
            <person name="Gargeya S."/>
            <person name="Fitzgerald M."/>
            <person name="Haas B."/>
            <person name="Abouelleil A."/>
            <person name="Alvarado L."/>
            <person name="Arachchi H.M."/>
            <person name="Berlin A."/>
            <person name="Chapman S.B."/>
            <person name="Gearin G."/>
            <person name="Goldberg J."/>
            <person name="Griggs A."/>
            <person name="Gujja S."/>
            <person name="Hansen M."/>
            <person name="Heiman D."/>
            <person name="Howarth C."/>
            <person name="Larimer J."/>
            <person name="Lui A."/>
            <person name="MacDonald P.J.P."/>
            <person name="McCowen C."/>
            <person name="Montmayeur A."/>
            <person name="Murphy C."/>
            <person name="Neiman D."/>
            <person name="Pearson M."/>
            <person name="Priest M."/>
            <person name="Roberts A."/>
            <person name="Saif S."/>
            <person name="Shea T."/>
            <person name="Sisk P."/>
            <person name="Stolte C."/>
            <person name="Sykes S."/>
            <person name="Wortman J."/>
            <person name="Nusbaum C."/>
            <person name="Birren B."/>
        </authorList>
    </citation>
    <scope>NUCLEOTIDE SEQUENCE</scope>
    <source>
        <strain evidence="1">ERTm3</strain>
    </source>
</reference>
<proteinExistence type="predicted"/>
<organism evidence="1 2">
    <name type="scientific">Nematocida parisii (strain ERTm3)</name>
    <name type="common">Nematode killer fungus</name>
    <dbReference type="NCBI Taxonomy" id="935791"/>
    <lineage>
        <taxon>Eukaryota</taxon>
        <taxon>Fungi</taxon>
        <taxon>Fungi incertae sedis</taxon>
        <taxon>Microsporidia</taxon>
        <taxon>Nematocida</taxon>
    </lineage>
</organism>
<accession>I3EDX5</accession>
<dbReference type="AlphaFoldDB" id="I3EDX5"/>
<dbReference type="GO" id="GO:0008541">
    <property type="term" value="C:proteasome regulatory particle, lid subcomplex"/>
    <property type="evidence" value="ECO:0007669"/>
    <property type="project" value="TreeGrafter"/>
</dbReference>
<dbReference type="STRING" id="935791.I3EDX5"/>